<gene>
    <name evidence="1" type="ORF">ERUC_LOCUS13133</name>
</gene>
<comment type="caution">
    <text evidence="1">The sequence shown here is derived from an EMBL/GenBank/DDBJ whole genome shotgun (WGS) entry which is preliminary data.</text>
</comment>
<evidence type="ECO:0000313" key="1">
    <source>
        <dbReference type="EMBL" id="CAH8334420.1"/>
    </source>
</evidence>
<name>A0ABC8JTB6_ERUVS</name>
<proteinExistence type="predicted"/>
<protein>
    <submittedName>
        <fullName evidence="1">Uncharacterized protein</fullName>
    </submittedName>
</protein>
<dbReference type="Proteomes" id="UP001642260">
    <property type="component" value="Unassembled WGS sequence"/>
</dbReference>
<keyword evidence="2" id="KW-1185">Reference proteome</keyword>
<organism evidence="1 2">
    <name type="scientific">Eruca vesicaria subsp. sativa</name>
    <name type="common">Garden rocket</name>
    <name type="synonym">Eruca sativa</name>
    <dbReference type="NCBI Taxonomy" id="29727"/>
    <lineage>
        <taxon>Eukaryota</taxon>
        <taxon>Viridiplantae</taxon>
        <taxon>Streptophyta</taxon>
        <taxon>Embryophyta</taxon>
        <taxon>Tracheophyta</taxon>
        <taxon>Spermatophyta</taxon>
        <taxon>Magnoliopsida</taxon>
        <taxon>eudicotyledons</taxon>
        <taxon>Gunneridae</taxon>
        <taxon>Pentapetalae</taxon>
        <taxon>rosids</taxon>
        <taxon>malvids</taxon>
        <taxon>Brassicales</taxon>
        <taxon>Brassicaceae</taxon>
        <taxon>Brassiceae</taxon>
        <taxon>Eruca</taxon>
    </lineage>
</organism>
<sequence>MVEAQDGFEVTAQSNQVGDVLKTLKKMMTVIKRVEKKVDQLGGRLEPLEAFVKEAKKHKTRKKRRSGFKCESQVSWRTDTS</sequence>
<dbReference type="EMBL" id="CAKOAT010125154">
    <property type="protein sequence ID" value="CAH8334420.1"/>
    <property type="molecule type" value="Genomic_DNA"/>
</dbReference>
<evidence type="ECO:0000313" key="2">
    <source>
        <dbReference type="Proteomes" id="UP001642260"/>
    </source>
</evidence>
<accession>A0ABC8JTB6</accession>
<reference evidence="1 2" key="1">
    <citation type="submission" date="2022-03" db="EMBL/GenBank/DDBJ databases">
        <authorList>
            <person name="Macdonald S."/>
            <person name="Ahmed S."/>
            <person name="Newling K."/>
        </authorList>
    </citation>
    <scope>NUCLEOTIDE SEQUENCE [LARGE SCALE GENOMIC DNA]</scope>
</reference>
<dbReference type="AlphaFoldDB" id="A0ABC8JTB6"/>